<comment type="caution">
    <text evidence="2">The sequence shown here is derived from an EMBL/GenBank/DDBJ whole genome shotgun (WGS) entry which is preliminary data.</text>
</comment>
<dbReference type="InterPro" id="IPR051531">
    <property type="entry name" value="N-acetyltransferase"/>
</dbReference>
<accession>A0ABT5FK68</accession>
<dbReference type="Pfam" id="PF13302">
    <property type="entry name" value="Acetyltransf_3"/>
    <property type="match status" value="1"/>
</dbReference>
<evidence type="ECO:0000259" key="1">
    <source>
        <dbReference type="PROSITE" id="PS51186"/>
    </source>
</evidence>
<evidence type="ECO:0000313" key="2">
    <source>
        <dbReference type="EMBL" id="MDC2952913.1"/>
    </source>
</evidence>
<sequence>MPATPQATWWPRSLSTPRLHLRPVEPGDVPVHSRMWTDAEVRRHLGGPVDAEVVRARERLCVGAPGLLSIVRRADDEVLGSVLVQPDARDGRTEVSYQLLPEHWGHGYAREAVTAVADWATAAAPGRDLVAVTQEANTRSRRLLEALGATLAERFVEFGRAQVLYRLPTSPR</sequence>
<dbReference type="Gene3D" id="3.40.630.30">
    <property type="match status" value="1"/>
</dbReference>
<dbReference type="RefSeq" id="WP_272173657.1">
    <property type="nucleotide sequence ID" value="NZ_JAQOSK010000001.1"/>
</dbReference>
<dbReference type="PROSITE" id="PS51186">
    <property type="entry name" value="GNAT"/>
    <property type="match status" value="1"/>
</dbReference>
<organism evidence="2 3">
    <name type="scientific">Streptomyces gilvifuscus</name>
    <dbReference type="NCBI Taxonomy" id="1550617"/>
    <lineage>
        <taxon>Bacteria</taxon>
        <taxon>Bacillati</taxon>
        <taxon>Actinomycetota</taxon>
        <taxon>Actinomycetes</taxon>
        <taxon>Kitasatosporales</taxon>
        <taxon>Streptomycetaceae</taxon>
        <taxon>Streptomyces</taxon>
    </lineage>
</organism>
<name>A0ABT5FK68_9ACTN</name>
<reference evidence="2 3" key="1">
    <citation type="journal article" date="2015" name="Int. J. Syst. Evol. Microbiol.">
        <title>Streptomyces gilvifuscus sp. nov., an actinomycete that produces antibacterial compounds isolated from soil.</title>
        <authorList>
            <person name="Nguyen T.M."/>
            <person name="Kim J."/>
        </authorList>
    </citation>
    <scope>NUCLEOTIDE SEQUENCE [LARGE SCALE GENOMIC DNA]</scope>
    <source>
        <strain evidence="2 3">T113</strain>
    </source>
</reference>
<dbReference type="EMBL" id="JAQOSK010000001">
    <property type="protein sequence ID" value="MDC2952913.1"/>
    <property type="molecule type" value="Genomic_DNA"/>
</dbReference>
<keyword evidence="3" id="KW-1185">Reference proteome</keyword>
<dbReference type="InterPro" id="IPR016181">
    <property type="entry name" value="Acyl_CoA_acyltransferase"/>
</dbReference>
<evidence type="ECO:0000313" key="3">
    <source>
        <dbReference type="Proteomes" id="UP001221328"/>
    </source>
</evidence>
<dbReference type="Proteomes" id="UP001221328">
    <property type="component" value="Unassembled WGS sequence"/>
</dbReference>
<feature type="domain" description="N-acetyltransferase" evidence="1">
    <location>
        <begin position="19"/>
        <end position="170"/>
    </location>
</feature>
<proteinExistence type="predicted"/>
<dbReference type="InterPro" id="IPR000182">
    <property type="entry name" value="GNAT_dom"/>
</dbReference>
<gene>
    <name evidence="2" type="ORF">PO587_00420</name>
</gene>
<dbReference type="SUPFAM" id="SSF55729">
    <property type="entry name" value="Acyl-CoA N-acyltransferases (Nat)"/>
    <property type="match status" value="1"/>
</dbReference>
<protein>
    <submittedName>
        <fullName evidence="2">GNAT family N-acetyltransferase</fullName>
    </submittedName>
</protein>
<dbReference type="PANTHER" id="PTHR43792:SF1">
    <property type="entry name" value="N-ACETYLTRANSFERASE DOMAIN-CONTAINING PROTEIN"/>
    <property type="match status" value="1"/>
</dbReference>
<dbReference type="PANTHER" id="PTHR43792">
    <property type="entry name" value="GNAT FAMILY, PUTATIVE (AFU_ORTHOLOGUE AFUA_3G00765)-RELATED-RELATED"/>
    <property type="match status" value="1"/>
</dbReference>